<name>A0A8B7NRI7_HYAAZ</name>
<accession>A0A8B7NRI7</accession>
<sequence>MNAVQDKVDNELWKEAATYVVDKGRYVSISQLQREEKDDDCSDDEDRRVLYGLALSIKKPKNEGAKKMQYQKQGKTLNTYSRLVLLREIQTGAGFYVIAPYPEDAFHLFRFPNIPFLGSWVAIYEPQSSGTIHGLPLITTSTSLIPIEVSSDTSEIRLTSILDATTLKEPVKTFLLEVPASDVRLGKIGLPTACTAIMCDSLHKSSPTDPSNNKCPALVGGRSDKRCLTCSVTIKGFPIKRCPYSSEALANLLISKEVLQAEKVDIDHIGEKVKEFVRKLAEAGASFICAGWFKHTITASAESGEAPNQRRNVHISVLRPKIMPPTIGLITLDEARETSRPANPPRATMSRAIVQTLMPRYMTPNQPRDDHLISSDEDPMAGPSDVQRSKKARTDATPGIVLSRFTTRRTTNTTTLDAQDEITNEESDADNEVPSVEEE</sequence>
<dbReference type="AlphaFoldDB" id="A0A8B7NRI7"/>
<keyword evidence="2" id="KW-1185">Reference proteome</keyword>
<protein>
    <submittedName>
        <fullName evidence="3">Uncharacterized protein LOC108673058</fullName>
    </submittedName>
</protein>
<evidence type="ECO:0000313" key="3">
    <source>
        <dbReference type="RefSeq" id="XP_018016327.2"/>
    </source>
</evidence>
<feature type="compositionally biased region" description="Acidic residues" evidence="1">
    <location>
        <begin position="418"/>
        <end position="439"/>
    </location>
</feature>
<dbReference type="GeneID" id="108673058"/>
<feature type="region of interest" description="Disordered" evidence="1">
    <location>
        <begin position="361"/>
        <end position="439"/>
    </location>
</feature>
<evidence type="ECO:0000313" key="2">
    <source>
        <dbReference type="Proteomes" id="UP000694843"/>
    </source>
</evidence>
<evidence type="ECO:0000256" key="1">
    <source>
        <dbReference type="SAM" id="MobiDB-lite"/>
    </source>
</evidence>
<dbReference type="RefSeq" id="XP_018016327.2">
    <property type="nucleotide sequence ID" value="XM_018160838.2"/>
</dbReference>
<reference evidence="3" key="1">
    <citation type="submission" date="2025-08" db="UniProtKB">
        <authorList>
            <consortium name="RefSeq"/>
        </authorList>
    </citation>
    <scope>IDENTIFICATION</scope>
    <source>
        <tissue evidence="3">Whole organism</tissue>
    </source>
</reference>
<organism evidence="2 3">
    <name type="scientific">Hyalella azteca</name>
    <name type="common">Amphipod</name>
    <dbReference type="NCBI Taxonomy" id="294128"/>
    <lineage>
        <taxon>Eukaryota</taxon>
        <taxon>Metazoa</taxon>
        <taxon>Ecdysozoa</taxon>
        <taxon>Arthropoda</taxon>
        <taxon>Crustacea</taxon>
        <taxon>Multicrustacea</taxon>
        <taxon>Malacostraca</taxon>
        <taxon>Eumalacostraca</taxon>
        <taxon>Peracarida</taxon>
        <taxon>Amphipoda</taxon>
        <taxon>Senticaudata</taxon>
        <taxon>Talitrida</taxon>
        <taxon>Talitroidea</taxon>
        <taxon>Hyalellidae</taxon>
        <taxon>Hyalella</taxon>
    </lineage>
</organism>
<proteinExistence type="predicted"/>
<dbReference type="Proteomes" id="UP000694843">
    <property type="component" value="Unplaced"/>
</dbReference>
<feature type="compositionally biased region" description="Low complexity" evidence="1">
    <location>
        <begin position="404"/>
        <end position="415"/>
    </location>
</feature>
<gene>
    <name evidence="3" type="primary">LOC108673058</name>
</gene>
<dbReference type="KEGG" id="hazt:108673058"/>